<keyword evidence="2 7" id="KW-0813">Transport</keyword>
<dbReference type="PANTHER" id="PTHR42865:SF7">
    <property type="entry name" value="PROTON_GLUTAMATE-ASPARTATE SYMPORTER"/>
    <property type="match status" value="1"/>
</dbReference>
<keyword evidence="7" id="KW-0769">Symport</keyword>
<name>A0A6G0XIQ4_9STRA</name>
<keyword evidence="5 7" id="KW-1133">Transmembrane helix</keyword>
<accession>A0A6G0XIQ4</accession>
<dbReference type="Gene3D" id="1.10.3860.10">
    <property type="entry name" value="Sodium:dicarboxylate symporter"/>
    <property type="match status" value="1"/>
</dbReference>
<dbReference type="VEuPathDB" id="FungiDB:AeMF1_017671"/>
<dbReference type="SUPFAM" id="SSF118215">
    <property type="entry name" value="Proton glutamate symport protein"/>
    <property type="match status" value="1"/>
</dbReference>
<evidence type="ECO:0000256" key="4">
    <source>
        <dbReference type="ARBA" id="ARBA00022692"/>
    </source>
</evidence>
<evidence type="ECO:0000313" key="10">
    <source>
        <dbReference type="Proteomes" id="UP000481153"/>
    </source>
</evidence>
<feature type="compositionally biased region" description="Polar residues" evidence="8">
    <location>
        <begin position="51"/>
        <end position="70"/>
    </location>
</feature>
<dbReference type="Pfam" id="PF00375">
    <property type="entry name" value="SDF"/>
    <property type="match status" value="1"/>
</dbReference>
<comment type="caution">
    <text evidence="9">The sequence shown here is derived from an EMBL/GenBank/DDBJ whole genome shotgun (WGS) entry which is preliminary data.</text>
</comment>
<dbReference type="EMBL" id="VJMJ01000055">
    <property type="protein sequence ID" value="KAF0740049.1"/>
    <property type="molecule type" value="Genomic_DNA"/>
</dbReference>
<keyword evidence="6 7" id="KW-0472">Membrane</keyword>
<evidence type="ECO:0000256" key="2">
    <source>
        <dbReference type="ARBA" id="ARBA00022448"/>
    </source>
</evidence>
<feature type="transmembrane region" description="Helical" evidence="7">
    <location>
        <begin position="413"/>
        <end position="437"/>
    </location>
</feature>
<comment type="subcellular location">
    <subcellularLocation>
        <location evidence="1">Cell membrane</location>
        <topology evidence="1">Multi-pass membrane protein</topology>
    </subcellularLocation>
    <subcellularLocation>
        <location evidence="7">Membrane</location>
        <topology evidence="7">Multi-pass membrane protein</topology>
    </subcellularLocation>
</comment>
<keyword evidence="4 7" id="KW-0812">Transmembrane</keyword>
<comment type="similarity">
    <text evidence="7">Belongs to the dicarboxylate/amino acid:cation symporter (DAACS) (TC 2.A.23) family.</text>
</comment>
<feature type="transmembrane region" description="Helical" evidence="7">
    <location>
        <begin position="377"/>
        <end position="401"/>
    </location>
</feature>
<sequence>MDTLPKEGILLYDENTMPTRRLSFLSSLSSLSLSSSKGNAPYETETVRTNYTTRASHAQPNKSQRGTNTPYERVESPAAILETRSSKPNLDFGSRSTHFQPIFVLIGALVGIGLGIGLYYCNISDQWTMLVALPGDLFVRALQCLIVPLIFCYMTIVVTETIALGDSSILRLRNLLPYFASSMIATVQGICWALFFKSHFSSSIEVNSVDELNPSSAVLMRCGEGLMLAYASNGTLACVATNATGFNGTFWMTNETATLAASTTSSLVQQLSLMEQIVGICDTIVTSNLFASMASGSLLSIIVFSIPFGYAMAKTTHSVNLNANSVLTMLNQLREVFLLMLNYLLKLMPFAVVFLMAGAIAKFNTVELGKVLSEMGYLLLAFIIGIACHALIVLPLSMYVVTKANPFAYMRHLLPAFLFAFGCASSMATLPVSIACIQRAKVSRRVVQVAMPFGTPTNLNGMGIYYPLVAMFMANMSDHGHEWTPVRLAILFLVSFLGCVGTAPVPNAGLVYTVTLWSTCFPGVALPKAFALVVSADILMDRIVTVVNVYGNCMITRILAHIVQRTQSTRYPVEDETEEVGVNV</sequence>
<feature type="region of interest" description="Disordered" evidence="8">
    <location>
        <begin position="51"/>
        <end position="73"/>
    </location>
</feature>
<feature type="transmembrane region" description="Helical" evidence="7">
    <location>
        <begin position="486"/>
        <end position="505"/>
    </location>
</feature>
<feature type="transmembrane region" description="Helical" evidence="7">
    <location>
        <begin position="140"/>
        <end position="163"/>
    </location>
</feature>
<evidence type="ECO:0000256" key="5">
    <source>
        <dbReference type="ARBA" id="ARBA00022989"/>
    </source>
</evidence>
<protein>
    <recommendedName>
        <fullName evidence="7">Amino acid transporter</fullName>
    </recommendedName>
</protein>
<dbReference type="InterPro" id="IPR036458">
    <property type="entry name" value="Na:dicarbo_symporter_sf"/>
</dbReference>
<gene>
    <name evidence="9" type="ORF">Ae201684_004490</name>
</gene>
<evidence type="ECO:0000313" key="9">
    <source>
        <dbReference type="EMBL" id="KAF0740049.1"/>
    </source>
</evidence>
<reference evidence="9 10" key="1">
    <citation type="submission" date="2019-07" db="EMBL/GenBank/DDBJ databases">
        <title>Genomics analysis of Aphanomyces spp. identifies a new class of oomycete effector associated with host adaptation.</title>
        <authorList>
            <person name="Gaulin E."/>
        </authorList>
    </citation>
    <scope>NUCLEOTIDE SEQUENCE [LARGE SCALE GENOMIC DNA]</scope>
    <source>
        <strain evidence="9 10">ATCC 201684</strain>
    </source>
</reference>
<dbReference type="GO" id="GO:0005886">
    <property type="term" value="C:plasma membrane"/>
    <property type="evidence" value="ECO:0007669"/>
    <property type="project" value="UniProtKB-SubCell"/>
</dbReference>
<feature type="transmembrane region" description="Helical" evidence="7">
    <location>
        <begin position="457"/>
        <end position="474"/>
    </location>
</feature>
<dbReference type="PANTHER" id="PTHR42865">
    <property type="entry name" value="PROTON/GLUTAMATE-ASPARTATE SYMPORTER"/>
    <property type="match status" value="1"/>
</dbReference>
<keyword evidence="10" id="KW-1185">Reference proteome</keyword>
<evidence type="ECO:0000256" key="8">
    <source>
        <dbReference type="SAM" id="MobiDB-lite"/>
    </source>
</evidence>
<feature type="transmembrane region" description="Helical" evidence="7">
    <location>
        <begin position="175"/>
        <end position="195"/>
    </location>
</feature>
<feature type="transmembrane region" description="Helical" evidence="7">
    <location>
        <begin position="289"/>
        <end position="311"/>
    </location>
</feature>
<organism evidence="9 10">
    <name type="scientific">Aphanomyces euteiches</name>
    <dbReference type="NCBI Taxonomy" id="100861"/>
    <lineage>
        <taxon>Eukaryota</taxon>
        <taxon>Sar</taxon>
        <taxon>Stramenopiles</taxon>
        <taxon>Oomycota</taxon>
        <taxon>Saprolegniomycetes</taxon>
        <taxon>Saprolegniales</taxon>
        <taxon>Verrucalvaceae</taxon>
        <taxon>Aphanomyces</taxon>
    </lineage>
</organism>
<dbReference type="GO" id="GO:0015293">
    <property type="term" value="F:symporter activity"/>
    <property type="evidence" value="ECO:0007669"/>
    <property type="project" value="UniProtKB-UniRule"/>
</dbReference>
<proteinExistence type="inferred from homology"/>
<evidence type="ECO:0000256" key="6">
    <source>
        <dbReference type="ARBA" id="ARBA00023136"/>
    </source>
</evidence>
<dbReference type="AlphaFoldDB" id="A0A6G0XIQ4"/>
<feature type="transmembrane region" description="Helical" evidence="7">
    <location>
        <begin position="336"/>
        <end position="357"/>
    </location>
</feature>
<dbReference type="Proteomes" id="UP000481153">
    <property type="component" value="Unassembled WGS sequence"/>
</dbReference>
<keyword evidence="3" id="KW-1003">Cell membrane</keyword>
<evidence type="ECO:0000256" key="7">
    <source>
        <dbReference type="RuleBase" id="RU361216"/>
    </source>
</evidence>
<feature type="transmembrane region" description="Helical" evidence="7">
    <location>
        <begin position="102"/>
        <end position="120"/>
    </location>
</feature>
<evidence type="ECO:0000256" key="1">
    <source>
        <dbReference type="ARBA" id="ARBA00004651"/>
    </source>
</evidence>
<dbReference type="PRINTS" id="PR00173">
    <property type="entry name" value="EDTRNSPORT"/>
</dbReference>
<dbReference type="InterPro" id="IPR001991">
    <property type="entry name" value="Na-dicarboxylate_symporter"/>
</dbReference>
<evidence type="ECO:0000256" key="3">
    <source>
        <dbReference type="ARBA" id="ARBA00022475"/>
    </source>
</evidence>